<evidence type="ECO:0000313" key="2">
    <source>
        <dbReference type="EMBL" id="KTD32209.1"/>
    </source>
</evidence>
<dbReference type="InterPro" id="IPR008687">
    <property type="entry name" value="MobC"/>
</dbReference>
<organism evidence="2 3">
    <name type="scientific">Legionella nautarum</name>
    <dbReference type="NCBI Taxonomy" id="45070"/>
    <lineage>
        <taxon>Bacteria</taxon>
        <taxon>Pseudomonadati</taxon>
        <taxon>Pseudomonadota</taxon>
        <taxon>Gammaproteobacteria</taxon>
        <taxon>Legionellales</taxon>
        <taxon>Legionellaceae</taxon>
        <taxon>Legionella</taxon>
    </lineage>
</organism>
<keyword evidence="3" id="KW-1185">Reference proteome</keyword>
<name>A0A0W0WIQ3_9GAMM</name>
<dbReference type="AlphaFoldDB" id="A0A0W0WIQ3"/>
<sequence>MNKTKSIRVRLTDEEWTQAESVSLLLFGETNKSRLIRKLLRDYIGFGPDLTHEELNEFRQAVRQLTGIARNLNQITTKLHQNDQLNNRFSNDYLQDVLSHVKEVNASLKNYIMRTITRYQEAVNHDHYE</sequence>
<evidence type="ECO:0000313" key="3">
    <source>
        <dbReference type="Proteomes" id="UP000054725"/>
    </source>
</evidence>
<comment type="caution">
    <text evidence="2">The sequence shown here is derived from an EMBL/GenBank/DDBJ whole genome shotgun (WGS) entry which is preliminary data.</text>
</comment>
<evidence type="ECO:0000259" key="1">
    <source>
        <dbReference type="Pfam" id="PF05713"/>
    </source>
</evidence>
<dbReference type="STRING" id="45070.Lnau_3120"/>
<dbReference type="PATRIC" id="fig|45070.6.peg.3294"/>
<feature type="domain" description="Bacterial mobilisation" evidence="1">
    <location>
        <begin position="62"/>
        <end position="109"/>
    </location>
</feature>
<reference evidence="2 3" key="1">
    <citation type="submission" date="2015-11" db="EMBL/GenBank/DDBJ databases">
        <title>Genomic analysis of 38 Legionella species identifies large and diverse effector repertoires.</title>
        <authorList>
            <person name="Burstein D."/>
            <person name="Amaro F."/>
            <person name="Zusman T."/>
            <person name="Lifshitz Z."/>
            <person name="Cohen O."/>
            <person name="Gilbert J.A."/>
            <person name="Pupko T."/>
            <person name="Shuman H.A."/>
            <person name="Segal G."/>
        </authorList>
    </citation>
    <scope>NUCLEOTIDE SEQUENCE [LARGE SCALE GENOMIC DNA]</scope>
    <source>
        <strain evidence="2 3">ATCC 49506</strain>
    </source>
</reference>
<gene>
    <name evidence="2" type="ORF">Lnau_3120</name>
</gene>
<dbReference type="Pfam" id="PF05713">
    <property type="entry name" value="MobC"/>
    <property type="match status" value="1"/>
</dbReference>
<dbReference type="OrthoDB" id="5649660at2"/>
<dbReference type="EMBL" id="LNYO01000027">
    <property type="protein sequence ID" value="KTD32209.1"/>
    <property type="molecule type" value="Genomic_DNA"/>
</dbReference>
<accession>A0A0W0WIQ3</accession>
<dbReference type="Proteomes" id="UP000054725">
    <property type="component" value="Unassembled WGS sequence"/>
</dbReference>
<proteinExistence type="predicted"/>
<dbReference type="RefSeq" id="WP_058506095.1">
    <property type="nucleotide sequence ID" value="NZ_CAAAIF010000015.1"/>
</dbReference>
<protein>
    <recommendedName>
        <fullName evidence="1">Bacterial mobilisation domain-containing protein</fullName>
    </recommendedName>
</protein>